<evidence type="ECO:0000256" key="6">
    <source>
        <dbReference type="ARBA" id="ARBA00023136"/>
    </source>
</evidence>
<keyword evidence="5" id="KW-1133">Transmembrane helix</keyword>
<evidence type="ECO:0000256" key="8">
    <source>
        <dbReference type="RuleBase" id="RU003612"/>
    </source>
</evidence>
<dbReference type="AlphaFoldDB" id="C7RKG7"/>
<feature type="region of interest" description="Disordered" evidence="10">
    <location>
        <begin position="125"/>
        <end position="147"/>
    </location>
</feature>
<accession>C7RKG7</accession>
<comment type="subcellular location">
    <subcellularLocation>
        <location evidence="9">Cell inner membrane</location>
        <topology evidence="9">Single-pass type I membrane protein</topology>
    </subcellularLocation>
</comment>
<evidence type="ECO:0000256" key="4">
    <source>
        <dbReference type="ARBA" id="ARBA00022692"/>
    </source>
</evidence>
<dbReference type="STRING" id="522306.CAP2UW1_3630"/>
<proteinExistence type="inferred from homology"/>
<dbReference type="EMBL" id="CP001715">
    <property type="protein sequence ID" value="ACV36887.1"/>
    <property type="molecule type" value="Genomic_DNA"/>
</dbReference>
<sequence>MTDLQMGLIGLGGAAVIGVLGYNKWQEHKHRKLAEQLLNVRQADVLLDESPPGGASADDYAGVDGGAEAADPGAGGGARSAGSGHERVEPLLRVEPAQDDGAYEASAPFAEDSARVAPAFLSPREAPVAGRSASPQAVPGRPDDAPANAGGQAAPLYLLSPMIDYIAAIEVAEPAAAYRIREGQRAALVRIGKAVNWIGYNEDSREWEPILEDSDNAYRHIRAGLQLVDRKGPVRDGDLSVFHVALLDLATELMGVAELPLREPALQAAAQLDEFCAGVDIQIGVNVISQGQVFPGTKLRALAESAGMVIDADGRFARCDDEGNVLYVLINQETKGFSSESMRTMTTHGVTFLLDVPRVANGDRVLTQMVELARRFAEALHGALVDDNRRPLSESAIEPIRRQVVQYQTAMAHRQLPAGGPLALRLFS</sequence>
<reference evidence="12" key="1">
    <citation type="submission" date="2009-08" db="EMBL/GenBank/DDBJ databases">
        <authorList>
            <consortium name="US DOE Joint Genome Institute"/>
            <person name="Lucas S."/>
            <person name="Copeland A."/>
            <person name="Lapidus A."/>
            <person name="Glavina del Rio T."/>
            <person name="Dalin E."/>
            <person name="Tice H."/>
            <person name="Bruce D."/>
            <person name="Barry K."/>
            <person name="Pitluck S."/>
            <person name="Lowry S."/>
            <person name="Larimer F."/>
            <person name="Land M."/>
            <person name="Hauser L."/>
            <person name="Kyrpides N."/>
            <person name="Ivanova N."/>
            <person name="McMahon K.D."/>
            <person name="Hugenholtz P."/>
        </authorList>
    </citation>
    <scope>NUCLEOTIDE SEQUENCE</scope>
    <source>
        <strain evidence="12">UW-1</strain>
    </source>
</reference>
<evidence type="ECO:0000256" key="7">
    <source>
        <dbReference type="ARBA" id="ARBA00023306"/>
    </source>
</evidence>
<evidence type="ECO:0000259" key="11">
    <source>
        <dbReference type="SMART" id="SM00771"/>
    </source>
</evidence>
<reference evidence="12" key="2">
    <citation type="submission" date="2009-09" db="EMBL/GenBank/DDBJ databases">
        <title>Complete sequence of chromosome of Candidatus Accumulibacter phosphatis clade IIA str. UW-1.</title>
        <authorList>
            <consortium name="US DOE Joint Genome Institute"/>
            <person name="Martin H.G."/>
            <person name="Ivanova N."/>
            <person name="Kunin V."/>
            <person name="Warnecke F."/>
            <person name="Barry K."/>
            <person name="He S."/>
            <person name="Salamov A."/>
            <person name="Szeto E."/>
            <person name="Dalin E."/>
            <person name="Pangilinan J.L."/>
            <person name="Lapidus A."/>
            <person name="Lowry S."/>
            <person name="Kyrpides N.C."/>
            <person name="McMahon K.D."/>
            <person name="Hugenholtz P."/>
        </authorList>
    </citation>
    <scope>NUCLEOTIDE SEQUENCE [LARGE SCALE GENOMIC DNA]</scope>
    <source>
        <strain evidence="12">UW-1</strain>
    </source>
</reference>
<feature type="region of interest" description="Disordered" evidence="10">
    <location>
        <begin position="49"/>
        <end position="86"/>
    </location>
</feature>
<dbReference type="InterPro" id="IPR007449">
    <property type="entry name" value="ZipA_FtsZ-bd_C"/>
</dbReference>
<dbReference type="GO" id="GO:0005886">
    <property type="term" value="C:plasma membrane"/>
    <property type="evidence" value="ECO:0007669"/>
    <property type="project" value="UniProtKB-SubCell"/>
</dbReference>
<evidence type="ECO:0000256" key="2">
    <source>
        <dbReference type="ARBA" id="ARBA00022519"/>
    </source>
</evidence>
<comment type="similarity">
    <text evidence="8">Belongs to the ZipA family.</text>
</comment>
<dbReference type="InterPro" id="IPR036765">
    <property type="entry name" value="ZipA_FtsZ-bd_C_sf"/>
</dbReference>
<name>C7RKG7_ACCRE</name>
<evidence type="ECO:0000313" key="12">
    <source>
        <dbReference type="EMBL" id="ACV36887.1"/>
    </source>
</evidence>
<evidence type="ECO:0000256" key="1">
    <source>
        <dbReference type="ARBA" id="ARBA00022475"/>
    </source>
</evidence>
<dbReference type="eggNOG" id="COG3115">
    <property type="taxonomic scope" value="Bacteria"/>
</dbReference>
<organism evidence="12">
    <name type="scientific">Accumulibacter regalis</name>
    <dbReference type="NCBI Taxonomy" id="522306"/>
    <lineage>
        <taxon>Bacteria</taxon>
        <taxon>Pseudomonadati</taxon>
        <taxon>Pseudomonadota</taxon>
        <taxon>Betaproteobacteria</taxon>
        <taxon>Candidatus Accumulibacter</taxon>
    </lineage>
</organism>
<keyword evidence="4 9" id="KW-0812">Transmembrane</keyword>
<dbReference type="GO" id="GO:0000917">
    <property type="term" value="P:division septum assembly"/>
    <property type="evidence" value="ECO:0007669"/>
    <property type="project" value="TreeGrafter"/>
</dbReference>
<dbReference type="SMART" id="SM00771">
    <property type="entry name" value="ZipA_C"/>
    <property type="match status" value="1"/>
</dbReference>
<dbReference type="PANTHER" id="PTHR38685:SF1">
    <property type="entry name" value="CELL DIVISION PROTEIN ZIPA"/>
    <property type="match status" value="1"/>
</dbReference>
<keyword evidence="7 8" id="KW-0131">Cell cycle</keyword>
<dbReference type="HOGENOM" id="CLU_040030_1_1_4"/>
<protein>
    <recommendedName>
        <fullName evidence="8">Cell division protein ZipA</fullName>
    </recommendedName>
</protein>
<keyword evidence="3 8" id="KW-0132">Cell division</keyword>
<dbReference type="OrthoDB" id="8521018at2"/>
<evidence type="ECO:0000256" key="10">
    <source>
        <dbReference type="SAM" id="MobiDB-lite"/>
    </source>
</evidence>
<dbReference type="Pfam" id="PF04354">
    <property type="entry name" value="ZipA_C"/>
    <property type="match status" value="1"/>
</dbReference>
<evidence type="ECO:0000256" key="3">
    <source>
        <dbReference type="ARBA" id="ARBA00022618"/>
    </source>
</evidence>
<dbReference type="GO" id="GO:0032153">
    <property type="term" value="C:cell division site"/>
    <property type="evidence" value="ECO:0007669"/>
    <property type="project" value="TreeGrafter"/>
</dbReference>
<keyword evidence="2 9" id="KW-0997">Cell inner membrane</keyword>
<comment type="function">
    <text evidence="8">Essential cell division protein that stabilizes the FtsZ protofilaments by cross-linking them and that serves as a cytoplasmic membrane anchor for the Z ring. Also required for the recruitment to the septal ring of downstream cell division proteins.</text>
</comment>
<feature type="domain" description="ZipA C-terminal FtsZ-binding" evidence="11">
    <location>
        <begin position="279"/>
        <end position="404"/>
    </location>
</feature>
<dbReference type="InterPro" id="IPR011919">
    <property type="entry name" value="Cell_div_ZipA"/>
</dbReference>
<evidence type="ECO:0000256" key="9">
    <source>
        <dbReference type="RuleBase" id="RU003613"/>
    </source>
</evidence>
<keyword evidence="6 9" id="KW-0472">Membrane</keyword>
<dbReference type="SUPFAM" id="SSF64383">
    <property type="entry name" value="Cell-division protein ZipA, C-terminal domain"/>
    <property type="match status" value="1"/>
</dbReference>
<evidence type="ECO:0000256" key="5">
    <source>
        <dbReference type="ARBA" id="ARBA00022989"/>
    </source>
</evidence>
<dbReference type="PANTHER" id="PTHR38685">
    <property type="entry name" value="CELL DIVISION PROTEIN ZIPA"/>
    <property type="match status" value="1"/>
</dbReference>
<feature type="compositionally biased region" description="Low complexity" evidence="10">
    <location>
        <begin position="53"/>
        <end position="72"/>
    </location>
</feature>
<dbReference type="Gene3D" id="3.30.1400.10">
    <property type="entry name" value="ZipA, C-terminal FtsZ-binding domain"/>
    <property type="match status" value="1"/>
</dbReference>
<gene>
    <name evidence="12" type="ordered locus">CAP2UW1_3630</name>
</gene>
<keyword evidence="1 9" id="KW-1003">Cell membrane</keyword>
<dbReference type="KEGG" id="app:CAP2UW1_3630"/>